<dbReference type="InterPro" id="IPR001506">
    <property type="entry name" value="Peptidase_M12A"/>
</dbReference>
<sequence length="243" mass="27953">MINNLPPLPVYPRHCEPSIEPDSLDTHTQSLSRRRRNIGEPGKYWPQHSTLKIALYDYEIDDEYVQAVIKAASHWLPHINLKFEFVSGDEGDVRISQNLAGDAGGSSKLGTDAKEKPWYPSMYLPRNHADPRFEYVVMHEFGHMLGAHHAHQHPEAYIPWDIKKIAASYKLRGYLNEQDMEKNLLPLPRSSTYDFLPYDPDSVMHYEVEPSMTDGNWGQSESWEISDGDIAWAHKAYPQPEQP</sequence>
<dbReference type="AlphaFoldDB" id="A0A5N7JTQ7"/>
<dbReference type="GO" id="GO:0006508">
    <property type="term" value="P:proteolysis"/>
    <property type="evidence" value="ECO:0007669"/>
    <property type="project" value="InterPro"/>
</dbReference>
<dbReference type="Pfam" id="PF01400">
    <property type="entry name" value="Astacin"/>
    <property type="match status" value="1"/>
</dbReference>
<dbReference type="InterPro" id="IPR024079">
    <property type="entry name" value="MetalloPept_cat_dom_sf"/>
</dbReference>
<evidence type="ECO:0000313" key="3">
    <source>
        <dbReference type="Proteomes" id="UP000325438"/>
    </source>
</evidence>
<organism evidence="2 3">
    <name type="scientific">Pseudomonas kitaguniensis</name>
    <dbReference type="NCBI Taxonomy" id="2607908"/>
    <lineage>
        <taxon>Bacteria</taxon>
        <taxon>Pseudomonadati</taxon>
        <taxon>Pseudomonadota</taxon>
        <taxon>Gammaproteobacteria</taxon>
        <taxon>Pseudomonadales</taxon>
        <taxon>Pseudomonadaceae</taxon>
        <taxon>Pseudomonas</taxon>
    </lineage>
</organism>
<dbReference type="GO" id="GO:0004222">
    <property type="term" value="F:metalloendopeptidase activity"/>
    <property type="evidence" value="ECO:0007669"/>
    <property type="project" value="InterPro"/>
</dbReference>
<evidence type="ECO:0000313" key="2">
    <source>
        <dbReference type="EMBL" id="MPQ84777.1"/>
    </source>
</evidence>
<name>A0A5N7JTQ7_9PSED</name>
<comment type="caution">
    <text evidence="2">The sequence shown here is derived from an EMBL/GenBank/DDBJ whole genome shotgun (WGS) entry which is preliminary data.</text>
</comment>
<feature type="domain" description="Peptidase M12A" evidence="1">
    <location>
        <begin position="57"/>
        <end position="208"/>
    </location>
</feature>
<evidence type="ECO:0000259" key="1">
    <source>
        <dbReference type="Pfam" id="PF01400"/>
    </source>
</evidence>
<dbReference type="RefSeq" id="WP_122250996.1">
    <property type="nucleotide sequence ID" value="NZ_JBLZPT010000012.1"/>
</dbReference>
<protein>
    <submittedName>
        <fullName evidence="2">Peptidase M12</fullName>
    </submittedName>
</protein>
<proteinExistence type="predicted"/>
<dbReference type="Proteomes" id="UP000325438">
    <property type="component" value="Unassembled WGS sequence"/>
</dbReference>
<dbReference type="SUPFAM" id="SSF55486">
    <property type="entry name" value="Metalloproteases ('zincins'), catalytic domain"/>
    <property type="match status" value="1"/>
</dbReference>
<dbReference type="EMBL" id="VUBA01000068">
    <property type="protein sequence ID" value="MPQ84777.1"/>
    <property type="molecule type" value="Genomic_DNA"/>
</dbReference>
<dbReference type="Gene3D" id="3.40.390.10">
    <property type="entry name" value="Collagenase (Catalytic Domain)"/>
    <property type="match status" value="1"/>
</dbReference>
<gene>
    <name evidence="2" type="ORF">F0170_12770</name>
</gene>
<accession>A0A5N7JTQ7</accession>
<reference evidence="2 3" key="1">
    <citation type="submission" date="2019-09" db="EMBL/GenBank/DDBJ databases">
        <title>The draft genomes of Allium pathogen Pseudomonas sp.</title>
        <authorList>
            <person name="Fujikawa T."/>
            <person name="Sawada H."/>
        </authorList>
    </citation>
    <scope>NUCLEOTIDE SEQUENCE [LARGE SCALE GENOMIC DNA]</scope>
    <source>
        <strain evidence="2 3">MAFF 730085</strain>
    </source>
</reference>